<dbReference type="PANTHER" id="PTHR13489">
    <property type="entry name" value="MINI-CHROMOSOME MAINTENANCE COMPLEX-BINDING PROTEIN"/>
    <property type="match status" value="1"/>
</dbReference>
<evidence type="ECO:0000256" key="2">
    <source>
        <dbReference type="ARBA" id="ARBA00007925"/>
    </source>
</evidence>
<proteinExistence type="inferred from homology"/>
<dbReference type="EMBL" id="UYYB01102481">
    <property type="protein sequence ID" value="VDM78619.1"/>
    <property type="molecule type" value="Genomic_DNA"/>
</dbReference>
<name>A0A3P7JFA1_STRVU</name>
<accession>A0A3P7JFA1</accession>
<comment type="similarity">
    <text evidence="2">Belongs to the MCMBP family.</text>
</comment>
<reference evidence="5 6" key="1">
    <citation type="submission" date="2018-11" db="EMBL/GenBank/DDBJ databases">
        <authorList>
            <consortium name="Pathogen Informatics"/>
        </authorList>
    </citation>
    <scope>NUCLEOTIDE SEQUENCE [LARGE SCALE GENOMIC DNA]</scope>
</reference>
<evidence type="ECO:0000256" key="4">
    <source>
        <dbReference type="ARBA" id="ARBA00023242"/>
    </source>
</evidence>
<keyword evidence="4" id="KW-0539">Nucleus</keyword>
<evidence type="ECO:0000256" key="3">
    <source>
        <dbReference type="ARBA" id="ARBA00015405"/>
    </source>
</evidence>
<dbReference type="GO" id="GO:0003682">
    <property type="term" value="F:chromatin binding"/>
    <property type="evidence" value="ECO:0007669"/>
    <property type="project" value="TreeGrafter"/>
</dbReference>
<protein>
    <recommendedName>
        <fullName evidence="3">Mini-chromosome maintenance complex-binding protein</fullName>
    </recommendedName>
</protein>
<evidence type="ECO:0000313" key="5">
    <source>
        <dbReference type="EMBL" id="VDM78619.1"/>
    </source>
</evidence>
<dbReference type="AlphaFoldDB" id="A0A3P7JFA1"/>
<dbReference type="OrthoDB" id="329666at2759"/>
<dbReference type="Proteomes" id="UP000270094">
    <property type="component" value="Unassembled WGS sequence"/>
</dbReference>
<dbReference type="Pfam" id="PF09739">
    <property type="entry name" value="MCM_bind"/>
    <property type="match status" value="1"/>
</dbReference>
<keyword evidence="6" id="KW-1185">Reference proteome</keyword>
<evidence type="ECO:0000313" key="6">
    <source>
        <dbReference type="Proteomes" id="UP000270094"/>
    </source>
</evidence>
<dbReference type="PANTHER" id="PTHR13489:SF0">
    <property type="entry name" value="MINI-CHROMOSOME MAINTENANCE COMPLEX-BINDING PROTEIN"/>
    <property type="match status" value="1"/>
</dbReference>
<gene>
    <name evidence="5" type="ORF">SVUK_LOCUS13617</name>
</gene>
<dbReference type="InterPro" id="IPR019140">
    <property type="entry name" value="MCM_complex-bd"/>
</dbReference>
<evidence type="ECO:0000256" key="1">
    <source>
        <dbReference type="ARBA" id="ARBA00004123"/>
    </source>
</evidence>
<comment type="subcellular location">
    <subcellularLocation>
        <location evidence="1">Nucleus</location>
    </subcellularLocation>
</comment>
<dbReference type="GO" id="GO:0005634">
    <property type="term" value="C:nucleus"/>
    <property type="evidence" value="ECO:0007669"/>
    <property type="project" value="UniProtKB-SubCell"/>
</dbReference>
<sequence>MVQNTLASEYFPLSCTVTDGSEKKETTGCLRDHFGDDVKDIVDHGIHGCRNVYKMIMVPGAAEWWIEEFSRRHTTALCRGDEDSMDTSSSLPVPTKIPEFIAKIFDNGTPELKPNTVVDVYGYLSAPVQEENDGQRETAAPKHFNLHVLRVVGVSHVPELFPEIATSNPASLRTDLVKEISSVLGSCAAADTFVNFLVSTTYSRPGGTPLCFLPLNLAGVEDASSVEYIVDMVRHLMPKVKLLTLTPDLLCKKRFAPVKNYDADELLQGELQLSDGTVLIIDETSLPRASFPVNGFVEENLKVLEELIVDHRMHYDYGFYKIPMDVDYNILILSRKESRFFKTPFRIPLQSTTSKSKPSFSNIEDKRHYIQQSRASVSTISLSDEVSKKIQDSYVTMCSTLDKKIDKAALLNEMLIMSRWV</sequence>
<dbReference type="GO" id="GO:0006261">
    <property type="term" value="P:DNA-templated DNA replication"/>
    <property type="evidence" value="ECO:0007669"/>
    <property type="project" value="TreeGrafter"/>
</dbReference>
<organism evidence="5 6">
    <name type="scientific">Strongylus vulgaris</name>
    <name type="common">Blood worm</name>
    <dbReference type="NCBI Taxonomy" id="40348"/>
    <lineage>
        <taxon>Eukaryota</taxon>
        <taxon>Metazoa</taxon>
        <taxon>Ecdysozoa</taxon>
        <taxon>Nematoda</taxon>
        <taxon>Chromadorea</taxon>
        <taxon>Rhabditida</taxon>
        <taxon>Rhabditina</taxon>
        <taxon>Rhabditomorpha</taxon>
        <taxon>Strongyloidea</taxon>
        <taxon>Strongylidae</taxon>
        <taxon>Strongylus</taxon>
    </lineage>
</organism>